<dbReference type="OrthoDB" id="268875at2157"/>
<evidence type="ECO:0000256" key="1">
    <source>
        <dbReference type="SAM" id="MobiDB-lite"/>
    </source>
</evidence>
<feature type="domain" description="Type IV secretion system coupling protein TraD DNA-binding" evidence="2">
    <location>
        <begin position="449"/>
        <end position="776"/>
    </location>
</feature>
<protein>
    <submittedName>
        <fullName evidence="4">Type IV secretion system DNA-binding domain-containing protein</fullName>
    </submittedName>
</protein>
<dbReference type="GO" id="GO:0003677">
    <property type="term" value="F:DNA binding"/>
    <property type="evidence" value="ECO:0007669"/>
    <property type="project" value="UniProtKB-KW"/>
</dbReference>
<comment type="caution">
    <text evidence="4">The sequence shown here is derived from an EMBL/GenBank/DDBJ whole genome shotgun (WGS) entry which is preliminary data.</text>
</comment>
<feature type="compositionally biased region" description="Acidic residues" evidence="1">
    <location>
        <begin position="1289"/>
        <end position="1303"/>
    </location>
</feature>
<dbReference type="SUPFAM" id="SSF52540">
    <property type="entry name" value="P-loop containing nucleoside triphosphate hydrolases"/>
    <property type="match status" value="1"/>
</dbReference>
<dbReference type="Gene3D" id="3.40.50.300">
    <property type="entry name" value="P-loop containing nucleotide triphosphate hydrolases"/>
    <property type="match status" value="2"/>
</dbReference>
<dbReference type="Proteomes" id="UP000451471">
    <property type="component" value="Unassembled WGS sequence"/>
</dbReference>
<dbReference type="Pfam" id="PF26449">
    <property type="entry name" value="DUF8128"/>
    <property type="match status" value="1"/>
</dbReference>
<feature type="region of interest" description="Disordered" evidence="1">
    <location>
        <begin position="874"/>
        <end position="895"/>
    </location>
</feature>
<dbReference type="Pfam" id="PF10412">
    <property type="entry name" value="TrwB_AAD_bind"/>
    <property type="match status" value="1"/>
</dbReference>
<accession>A0A6B0GPH2</accession>
<dbReference type="EMBL" id="WSZK01000037">
    <property type="protein sequence ID" value="MWG36620.1"/>
    <property type="molecule type" value="Genomic_DNA"/>
</dbReference>
<proteinExistence type="predicted"/>
<name>A0A6B0GPH2_9EURY</name>
<dbReference type="InterPro" id="IPR058441">
    <property type="entry name" value="DUF8128"/>
</dbReference>
<feature type="domain" description="DUF8128" evidence="3">
    <location>
        <begin position="14"/>
        <end position="386"/>
    </location>
</feature>
<organism evidence="4 5">
    <name type="scientific">Halomarina oriensis</name>
    <dbReference type="NCBI Taxonomy" id="671145"/>
    <lineage>
        <taxon>Archaea</taxon>
        <taxon>Methanobacteriati</taxon>
        <taxon>Methanobacteriota</taxon>
        <taxon>Stenosarchaea group</taxon>
        <taxon>Halobacteria</taxon>
        <taxon>Halobacteriales</taxon>
        <taxon>Natronomonadaceae</taxon>
        <taxon>Halomarina</taxon>
    </lineage>
</organism>
<dbReference type="InterPro" id="IPR051162">
    <property type="entry name" value="T4SS_component"/>
</dbReference>
<evidence type="ECO:0000259" key="2">
    <source>
        <dbReference type="Pfam" id="PF10412"/>
    </source>
</evidence>
<keyword evidence="4" id="KW-0238">DNA-binding</keyword>
<feature type="region of interest" description="Disordered" evidence="1">
    <location>
        <begin position="1"/>
        <end position="20"/>
    </location>
</feature>
<reference evidence="4 5" key="1">
    <citation type="submission" date="2019-12" db="EMBL/GenBank/DDBJ databases">
        <title>Halocatena pleomorpha gen. nov. sp. nov., an extremely halophilic archaeon of family Halobacteriaceae isolated from saltpan soil.</title>
        <authorList>
            <person name="Pal Y."/>
            <person name="Verma A."/>
            <person name="Krishnamurthi S."/>
            <person name="Kumar P."/>
        </authorList>
    </citation>
    <scope>NUCLEOTIDE SEQUENCE [LARGE SCALE GENOMIC DNA]</scope>
    <source>
        <strain evidence="4 5">JCM 16495</strain>
    </source>
</reference>
<dbReference type="InterPro" id="IPR027417">
    <property type="entry name" value="P-loop_NTPase"/>
</dbReference>
<dbReference type="InterPro" id="IPR019476">
    <property type="entry name" value="T4SS_TraD_DNA-bd"/>
</dbReference>
<feature type="compositionally biased region" description="Basic and acidic residues" evidence="1">
    <location>
        <begin position="1"/>
        <end position="14"/>
    </location>
</feature>
<evidence type="ECO:0000313" key="5">
    <source>
        <dbReference type="Proteomes" id="UP000451471"/>
    </source>
</evidence>
<evidence type="ECO:0000259" key="3">
    <source>
        <dbReference type="Pfam" id="PF26449"/>
    </source>
</evidence>
<dbReference type="PANTHER" id="PTHR30121:SF6">
    <property type="entry name" value="SLR6007 PROTEIN"/>
    <property type="match status" value="1"/>
</dbReference>
<dbReference type="PANTHER" id="PTHR30121">
    <property type="entry name" value="UNCHARACTERIZED PROTEIN YJGR-RELATED"/>
    <property type="match status" value="1"/>
</dbReference>
<keyword evidence="5" id="KW-1185">Reference proteome</keyword>
<evidence type="ECO:0000313" key="4">
    <source>
        <dbReference type="EMBL" id="MWG36620.1"/>
    </source>
</evidence>
<sequence length="1310" mass="144624">MSVFDRVRDQHTEESTGYEATSIGGDLADVLAGSVQRSAVTVRPNKDNSGIEAMDDVLEALHTVETDSPRFRGHSENVSPAHAFEMRYAAPTPQSERVVTLQYIAGSDGLAGTLRRQLQTQYPDSHVDETDATFLPGASTDATDRYVAGARLALRRYCLYPLKNVDLPGFRTDPTGSILEEMVGTQEEGAADADVAVQIMFKPAARDWTGGIADGYGVANSGDTADAPSIGTLSHNLKQPGYEKHRLPIGNLPVLGAVTRFIPGVGHEVIEHDPSTVDRQVAKLLEEQQGEKGWRLCLRVVAVSDDPDEAVTRASKTAGMFRNFYESTSEQTFVPQPLAGEALTEMLEQAGRREFVDSGLVKAQREVAGLVNVPEADHVNTNKMRWSLSRPGEGIPPETPRFDFDAHDVAGATRAEKQLAMLDSDDPEAPYWFGFGRKHGIEAGVAAETLNTHTFVGGGTGKGKTTFLTNLVSQIMQRGHGALVFDPKGVDADEFIREWPADRDPEEFVFVDLSDDFDKQVRFNFLEVPTDAPPDSRAFSSAVEALCDDLVAMMAQAGGDDQYWGALMNRVARTLIRGMAKSERTCTLLDLACCCAAPENRAQFHEWMSEERIHFIEEAARRIRMKEEDDLEPLAGRLDQWIQNDAVRNLISATESTVSLQEVVEEGKVVVVRNAPTSGETEKRLFATALIRRAWVAARESTDAPPFYVVCDEFDSIVTKQSNIHSILSEARAFDFCLTLACQNPSNQLPDRVAQAIANQCETFITYNPGGRRDAKLIQAQHSPDVDWEDLTNLSKYRFYMRTHDSNDELTHSYQVDAFPPTADVRREVTGEPGMSDEDLRWFKRRSIARNGTERPTALQQKGESHFYDVDYERGSSTGLRGERNDEPADTPRIPATTDRRQRVCKALYDEALQSGSADRYVAANASADRLTAYLDIDVEHRSQLWALVDDIPDEYVESETRDDGVYLRCTRAGATAIFQTGAAANSGGPGHRELLRDVYGPLTALGARIELLEQTGETQPDGVGTLVDIQPTRETSTTTPLREQRAAMEDAFERFVEEHPILAVLTDGGTFHLEAESSTGATKPARTLHNLAQAANQGRTCLFVCRPSTAHTIWDTLTDPPFCTTHGMEAGQRFYNHRDLRIDGDLMLRPASGDQSVWTQDEDGEYRLSDGTGEELARFPTADAVFDEPERYPATSATLDSEGDDWVPVKKPFVPEHAFDGPAPTSADWHIVVVPPDVTGPEDLGLYRNGETIPFSDVDAFRDRFVTTDTAQDLAEESEDSSSTPTDDAVDDSESGQDDTDDETRFRRF</sequence>
<gene>
    <name evidence="4" type="ORF">GQS65_19365</name>
</gene>
<dbReference type="RefSeq" id="WP_158206273.1">
    <property type="nucleotide sequence ID" value="NZ_WSZK01000037.1"/>
</dbReference>
<feature type="region of interest" description="Disordered" evidence="1">
    <location>
        <begin position="1268"/>
        <end position="1310"/>
    </location>
</feature>